<evidence type="ECO:0000313" key="2">
    <source>
        <dbReference type="EMBL" id="SUC30206.1"/>
    </source>
</evidence>
<gene>
    <name evidence="2" type="ORF">NCTC11801_01131</name>
</gene>
<protein>
    <recommendedName>
        <fullName evidence="4">VWFA domain-containing protein</fullName>
    </recommendedName>
</protein>
<keyword evidence="1" id="KW-0732">Signal</keyword>
<feature type="signal peptide" evidence="1">
    <location>
        <begin position="1"/>
        <end position="26"/>
    </location>
</feature>
<dbReference type="Proteomes" id="UP000254208">
    <property type="component" value="Unassembled WGS sequence"/>
</dbReference>
<feature type="chain" id="PRO_5016970310" description="VWFA domain-containing protein" evidence="1">
    <location>
        <begin position="27"/>
        <end position="101"/>
    </location>
</feature>
<evidence type="ECO:0000256" key="1">
    <source>
        <dbReference type="SAM" id="SignalP"/>
    </source>
</evidence>
<accession>A0A379FNE0</accession>
<evidence type="ECO:0008006" key="4">
    <source>
        <dbReference type="Google" id="ProtNLM"/>
    </source>
</evidence>
<evidence type="ECO:0000313" key="3">
    <source>
        <dbReference type="Proteomes" id="UP000254208"/>
    </source>
</evidence>
<dbReference type="AlphaFoldDB" id="A0A379FNE0"/>
<reference evidence="2 3" key="1">
    <citation type="submission" date="2018-06" db="EMBL/GenBank/DDBJ databases">
        <authorList>
            <consortium name="Pathogen Informatics"/>
            <person name="Doyle S."/>
        </authorList>
    </citation>
    <scope>NUCLEOTIDE SEQUENCE [LARGE SCALE GENOMIC DNA]</scope>
    <source>
        <strain evidence="2 3">NCTC11801</strain>
    </source>
</reference>
<proteinExistence type="predicted"/>
<dbReference type="EMBL" id="UGTZ01000001">
    <property type="protein sequence ID" value="SUC30206.1"/>
    <property type="molecule type" value="Genomic_DNA"/>
</dbReference>
<organism evidence="2 3">
    <name type="scientific">Providencia rettgeri</name>
    <dbReference type="NCBI Taxonomy" id="587"/>
    <lineage>
        <taxon>Bacteria</taxon>
        <taxon>Pseudomonadati</taxon>
        <taxon>Pseudomonadota</taxon>
        <taxon>Gammaproteobacteria</taxon>
        <taxon>Enterobacterales</taxon>
        <taxon>Morganellaceae</taxon>
        <taxon>Providencia</taxon>
    </lineage>
</organism>
<sequence>MNLSIQSVFTVISAAFLFLFSSIASSTTIIDTKKDADILDLVFILDKSGSMSGFETDTIGGYNSVLTEIREKKQKPTLQLFYLMTKQVYFIIENPLKRFLI</sequence>
<name>A0A379FNE0_PRORE</name>